<keyword evidence="3" id="KW-1185">Reference proteome</keyword>
<evidence type="ECO:0000256" key="1">
    <source>
        <dbReference type="SAM" id="MobiDB-lite"/>
    </source>
</evidence>
<protein>
    <submittedName>
        <fullName evidence="2">Uncharacterized protein</fullName>
    </submittedName>
</protein>
<evidence type="ECO:0000313" key="3">
    <source>
        <dbReference type="Proteomes" id="UP001597280"/>
    </source>
</evidence>
<evidence type="ECO:0000313" key="2">
    <source>
        <dbReference type="EMBL" id="MFD1836198.1"/>
    </source>
</evidence>
<dbReference type="RefSeq" id="WP_343905525.1">
    <property type="nucleotide sequence ID" value="NZ_BAAAIS010000003.1"/>
</dbReference>
<name>A0ABW4Q096_9MICO</name>
<comment type="caution">
    <text evidence="2">The sequence shown here is derived from an EMBL/GenBank/DDBJ whole genome shotgun (WGS) entry which is preliminary data.</text>
</comment>
<accession>A0ABW4Q096</accession>
<proteinExistence type="predicted"/>
<sequence length="154" mass="16459">MPSKPRPSVRDAWRDLAAAVKAPANPPPDDAPAAPAKRKWSTLPSARFKGTDGELQLYPDAVDHVHGMTKESAPLGTITSVTVEDGADLEARITATRLVLVGVFALAWRKRTGGEKFLVVESTDTTLLVTVDRKDVAKAQKFAAAVRSSAKRAS</sequence>
<feature type="region of interest" description="Disordered" evidence="1">
    <location>
        <begin position="17"/>
        <end position="45"/>
    </location>
</feature>
<dbReference type="EMBL" id="JBHUFL010000003">
    <property type="protein sequence ID" value="MFD1836198.1"/>
    <property type="molecule type" value="Genomic_DNA"/>
</dbReference>
<reference evidence="3" key="1">
    <citation type="journal article" date="2019" name="Int. J. Syst. Evol. Microbiol.">
        <title>The Global Catalogue of Microorganisms (GCM) 10K type strain sequencing project: providing services to taxonomists for standard genome sequencing and annotation.</title>
        <authorList>
            <consortium name="The Broad Institute Genomics Platform"/>
            <consortium name="The Broad Institute Genome Sequencing Center for Infectious Disease"/>
            <person name="Wu L."/>
            <person name="Ma J."/>
        </authorList>
    </citation>
    <scope>NUCLEOTIDE SEQUENCE [LARGE SCALE GENOMIC DNA]</scope>
    <source>
        <strain evidence="3">JCM 11650</strain>
    </source>
</reference>
<gene>
    <name evidence="2" type="ORF">ACFSDA_14100</name>
</gene>
<organism evidence="2 3">
    <name type="scientific">Brachybacterium rhamnosum</name>
    <dbReference type="NCBI Taxonomy" id="173361"/>
    <lineage>
        <taxon>Bacteria</taxon>
        <taxon>Bacillati</taxon>
        <taxon>Actinomycetota</taxon>
        <taxon>Actinomycetes</taxon>
        <taxon>Micrococcales</taxon>
        <taxon>Dermabacteraceae</taxon>
        <taxon>Brachybacterium</taxon>
    </lineage>
</organism>
<dbReference type="Proteomes" id="UP001597280">
    <property type="component" value="Unassembled WGS sequence"/>
</dbReference>